<organism evidence="1 2">
    <name type="scientific">Haladaptatus litoreus</name>
    <dbReference type="NCBI Taxonomy" id="553468"/>
    <lineage>
        <taxon>Archaea</taxon>
        <taxon>Methanobacteriati</taxon>
        <taxon>Methanobacteriota</taxon>
        <taxon>Stenosarchaea group</taxon>
        <taxon>Halobacteria</taxon>
        <taxon>Halobacteriales</taxon>
        <taxon>Haladaptataceae</taxon>
        <taxon>Haladaptatus</taxon>
    </lineage>
</organism>
<proteinExistence type="predicted"/>
<gene>
    <name evidence="1" type="ORF">SAMN05421858_3480</name>
</gene>
<protein>
    <submittedName>
        <fullName evidence="1">Uncharacterized protein</fullName>
    </submittedName>
</protein>
<evidence type="ECO:0000313" key="1">
    <source>
        <dbReference type="EMBL" id="SIR73056.1"/>
    </source>
</evidence>
<keyword evidence="2" id="KW-1185">Reference proteome</keyword>
<name>A0A1N7DAZ1_9EURY</name>
<dbReference type="Proteomes" id="UP000186914">
    <property type="component" value="Unassembled WGS sequence"/>
</dbReference>
<reference evidence="2" key="1">
    <citation type="submission" date="2017-01" db="EMBL/GenBank/DDBJ databases">
        <authorList>
            <person name="Varghese N."/>
            <person name="Submissions S."/>
        </authorList>
    </citation>
    <scope>NUCLEOTIDE SEQUENCE [LARGE SCALE GENOMIC DNA]</scope>
    <source>
        <strain evidence="2">CGMCC 1.7737</strain>
    </source>
</reference>
<sequence length="113" mass="12346">MMHGAVMTGFGGDATTSQTQNGDSTSNQIKITCEHITFFTHNFTGGPLLPGKTVLVFVMFADESQIEVKTTVDENGVGRVDLPGNRTVETVTLVYEEGEDLLITEFLNNCERE</sequence>
<evidence type="ECO:0000313" key="2">
    <source>
        <dbReference type="Proteomes" id="UP000186914"/>
    </source>
</evidence>
<dbReference type="EMBL" id="FTNO01000004">
    <property type="protein sequence ID" value="SIR73056.1"/>
    <property type="molecule type" value="Genomic_DNA"/>
</dbReference>
<accession>A0A1N7DAZ1</accession>
<dbReference type="AlphaFoldDB" id="A0A1N7DAZ1"/>